<evidence type="ECO:0000256" key="12">
    <source>
        <dbReference type="ARBA" id="ARBA00042998"/>
    </source>
</evidence>
<proteinExistence type="inferred from homology"/>
<evidence type="ECO:0000256" key="3">
    <source>
        <dbReference type="ARBA" id="ARBA00010617"/>
    </source>
</evidence>
<dbReference type="PANTHER" id="PTHR47948:SF4">
    <property type="entry name" value="TRANS-CINNAMATE 4-MONOOXYGENASE"/>
    <property type="match status" value="1"/>
</dbReference>
<protein>
    <recommendedName>
        <fullName evidence="9">Trans-cinnamate 4-monooxygenase</fullName>
    </recommendedName>
    <alternativeName>
        <fullName evidence="10">Cinnamic acid 4-hydroxylase</fullName>
    </alternativeName>
    <alternativeName>
        <fullName evidence="12">Cytochrome P450 73</fullName>
    </alternativeName>
    <alternativeName>
        <fullName evidence="11">Cytochrome P450C4H</fullName>
    </alternativeName>
</protein>
<sequence length="88" mass="10827">MRRIMTVPFFTNKVVHQYVYRWEDEVACVVEDVKKNLEVARSGIVLRMRLHLMMYNNMYRIMFDSRFESEDDPLFVRLKGQGFEWREE</sequence>
<evidence type="ECO:0000313" key="14">
    <source>
        <dbReference type="EMBL" id="GKV30857.1"/>
    </source>
</evidence>
<dbReference type="GO" id="GO:0020037">
    <property type="term" value="F:heme binding"/>
    <property type="evidence" value="ECO:0007669"/>
    <property type="project" value="InterPro"/>
</dbReference>
<evidence type="ECO:0000256" key="6">
    <source>
        <dbReference type="ARBA" id="ARBA00023002"/>
    </source>
</evidence>
<evidence type="ECO:0000256" key="1">
    <source>
        <dbReference type="ARBA" id="ARBA00001971"/>
    </source>
</evidence>
<comment type="function">
    <text evidence="13">Catalyzes the first oxidative step of the phenylpropanoid pathway in higher plants by transforming trans-cinnamate into p-coumarate. The compounds formed by this pathway are essential components for lignification, pollination, and defense against ultraviolet light, predators and pathogens.</text>
</comment>
<evidence type="ECO:0000256" key="10">
    <source>
        <dbReference type="ARBA" id="ARBA00041322"/>
    </source>
</evidence>
<dbReference type="AlphaFoldDB" id="A0AAV5L167"/>
<dbReference type="GO" id="GO:0016710">
    <property type="term" value="F:trans-cinnamate 4-monooxygenase activity"/>
    <property type="evidence" value="ECO:0007669"/>
    <property type="project" value="TreeGrafter"/>
</dbReference>
<evidence type="ECO:0000256" key="11">
    <source>
        <dbReference type="ARBA" id="ARBA00042815"/>
    </source>
</evidence>
<comment type="cofactor">
    <cofactor evidence="1">
        <name>heme</name>
        <dbReference type="ChEBI" id="CHEBI:30413"/>
    </cofactor>
</comment>
<comment type="subcellular location">
    <subcellularLocation>
        <location evidence="2">Membrane</location>
        <topology evidence="2">Single-pass membrane protein</topology>
    </subcellularLocation>
</comment>
<evidence type="ECO:0000256" key="13">
    <source>
        <dbReference type="ARBA" id="ARBA00045946"/>
    </source>
</evidence>
<name>A0AAV5L167_9ROSI</name>
<evidence type="ECO:0000256" key="7">
    <source>
        <dbReference type="ARBA" id="ARBA00023004"/>
    </source>
</evidence>
<reference evidence="14 15" key="1">
    <citation type="journal article" date="2021" name="Commun. Biol.">
        <title>The genome of Shorea leprosula (Dipterocarpaceae) highlights the ecological relevance of drought in aseasonal tropical rainforests.</title>
        <authorList>
            <person name="Ng K.K.S."/>
            <person name="Kobayashi M.J."/>
            <person name="Fawcett J.A."/>
            <person name="Hatakeyama M."/>
            <person name="Paape T."/>
            <person name="Ng C.H."/>
            <person name="Ang C.C."/>
            <person name="Tnah L.H."/>
            <person name="Lee C.T."/>
            <person name="Nishiyama T."/>
            <person name="Sese J."/>
            <person name="O'Brien M.J."/>
            <person name="Copetti D."/>
            <person name="Mohd Noor M.I."/>
            <person name="Ong R.C."/>
            <person name="Putra M."/>
            <person name="Sireger I.Z."/>
            <person name="Indrioko S."/>
            <person name="Kosugi Y."/>
            <person name="Izuno A."/>
            <person name="Isagi Y."/>
            <person name="Lee S.L."/>
            <person name="Shimizu K.K."/>
        </authorList>
    </citation>
    <scope>NUCLEOTIDE SEQUENCE [LARGE SCALE GENOMIC DNA]</scope>
    <source>
        <strain evidence="14">214</strain>
    </source>
</reference>
<dbReference type="PANTHER" id="PTHR47948">
    <property type="entry name" value="TRANS-CINNAMATE 4-MONOOXYGENASE"/>
    <property type="match status" value="1"/>
</dbReference>
<evidence type="ECO:0000256" key="8">
    <source>
        <dbReference type="ARBA" id="ARBA00023033"/>
    </source>
</evidence>
<accession>A0AAV5L167</accession>
<dbReference type="InterPro" id="IPR036396">
    <property type="entry name" value="Cyt_P450_sf"/>
</dbReference>
<evidence type="ECO:0000256" key="4">
    <source>
        <dbReference type="ARBA" id="ARBA00022617"/>
    </source>
</evidence>
<dbReference type="SUPFAM" id="SSF48264">
    <property type="entry name" value="Cytochrome P450"/>
    <property type="match status" value="1"/>
</dbReference>
<keyword evidence="7" id="KW-0408">Iron</keyword>
<keyword evidence="5" id="KW-0479">Metal-binding</keyword>
<dbReference type="GO" id="GO:0005506">
    <property type="term" value="F:iron ion binding"/>
    <property type="evidence" value="ECO:0007669"/>
    <property type="project" value="InterPro"/>
</dbReference>
<organism evidence="14 15">
    <name type="scientific">Rubroshorea leprosula</name>
    <dbReference type="NCBI Taxonomy" id="152421"/>
    <lineage>
        <taxon>Eukaryota</taxon>
        <taxon>Viridiplantae</taxon>
        <taxon>Streptophyta</taxon>
        <taxon>Embryophyta</taxon>
        <taxon>Tracheophyta</taxon>
        <taxon>Spermatophyta</taxon>
        <taxon>Magnoliopsida</taxon>
        <taxon>eudicotyledons</taxon>
        <taxon>Gunneridae</taxon>
        <taxon>Pentapetalae</taxon>
        <taxon>rosids</taxon>
        <taxon>malvids</taxon>
        <taxon>Malvales</taxon>
        <taxon>Dipterocarpaceae</taxon>
        <taxon>Rubroshorea</taxon>
    </lineage>
</organism>
<dbReference type="EMBL" id="BPVZ01000089">
    <property type="protein sequence ID" value="GKV30857.1"/>
    <property type="molecule type" value="Genomic_DNA"/>
</dbReference>
<keyword evidence="8" id="KW-0503">Monooxygenase</keyword>
<dbReference type="Proteomes" id="UP001054252">
    <property type="component" value="Unassembled WGS sequence"/>
</dbReference>
<dbReference type="InterPro" id="IPR001128">
    <property type="entry name" value="Cyt_P450"/>
</dbReference>
<evidence type="ECO:0000256" key="2">
    <source>
        <dbReference type="ARBA" id="ARBA00004167"/>
    </source>
</evidence>
<dbReference type="GO" id="GO:0009808">
    <property type="term" value="P:lignin metabolic process"/>
    <property type="evidence" value="ECO:0007669"/>
    <property type="project" value="TreeGrafter"/>
</dbReference>
<comment type="caution">
    <text evidence="14">The sequence shown here is derived from an EMBL/GenBank/DDBJ whole genome shotgun (WGS) entry which is preliminary data.</text>
</comment>
<comment type="similarity">
    <text evidence="3">Belongs to the cytochrome P450 family.</text>
</comment>
<evidence type="ECO:0000313" key="15">
    <source>
        <dbReference type="Proteomes" id="UP001054252"/>
    </source>
</evidence>
<dbReference type="Pfam" id="PF00067">
    <property type="entry name" value="p450"/>
    <property type="match status" value="1"/>
</dbReference>
<keyword evidence="4" id="KW-0349">Heme</keyword>
<evidence type="ECO:0000256" key="9">
    <source>
        <dbReference type="ARBA" id="ARBA00040090"/>
    </source>
</evidence>
<keyword evidence="15" id="KW-1185">Reference proteome</keyword>
<gene>
    <name evidence="14" type="ORF">SLEP1_g39629</name>
</gene>
<dbReference type="GO" id="GO:0016020">
    <property type="term" value="C:membrane"/>
    <property type="evidence" value="ECO:0007669"/>
    <property type="project" value="UniProtKB-SubCell"/>
</dbReference>
<evidence type="ECO:0000256" key="5">
    <source>
        <dbReference type="ARBA" id="ARBA00022723"/>
    </source>
</evidence>
<keyword evidence="6" id="KW-0560">Oxidoreductase</keyword>